<dbReference type="EMBL" id="JAAAHW010009982">
    <property type="protein sequence ID" value="KAF9932820.1"/>
    <property type="molecule type" value="Genomic_DNA"/>
</dbReference>
<evidence type="ECO:0000256" key="8">
    <source>
        <dbReference type="ARBA" id="ARBA00023065"/>
    </source>
</evidence>
<keyword evidence="5" id="KW-0631">Potassium channel</keyword>
<dbReference type="PANTHER" id="PTHR10027:SF10">
    <property type="entry name" value="SLOWPOKE 2, ISOFORM D"/>
    <property type="match status" value="1"/>
</dbReference>
<dbReference type="InterPro" id="IPR003929">
    <property type="entry name" value="K_chnl_BK_asu"/>
</dbReference>
<feature type="domain" description="RCK N-terminal" evidence="13">
    <location>
        <begin position="639"/>
        <end position="701"/>
    </location>
</feature>
<keyword evidence="8" id="KW-0406">Ion transport</keyword>
<evidence type="ECO:0000256" key="4">
    <source>
        <dbReference type="ARBA" id="ARBA00022692"/>
    </source>
</evidence>
<feature type="region of interest" description="Disordered" evidence="11">
    <location>
        <begin position="285"/>
        <end position="312"/>
    </location>
</feature>
<feature type="region of interest" description="Disordered" evidence="11">
    <location>
        <begin position="366"/>
        <end position="477"/>
    </location>
</feature>
<evidence type="ECO:0000313" key="14">
    <source>
        <dbReference type="EMBL" id="KAF9932820.1"/>
    </source>
</evidence>
<reference evidence="14" key="1">
    <citation type="journal article" date="2020" name="Fungal Divers.">
        <title>Resolving the Mortierellaceae phylogeny through synthesis of multi-gene phylogenetics and phylogenomics.</title>
        <authorList>
            <person name="Vandepol N."/>
            <person name="Liber J."/>
            <person name="Desiro A."/>
            <person name="Na H."/>
            <person name="Kennedy M."/>
            <person name="Barry K."/>
            <person name="Grigoriev I.V."/>
            <person name="Miller A.N."/>
            <person name="O'Donnell K."/>
            <person name="Stajich J.E."/>
            <person name="Bonito G."/>
        </authorList>
    </citation>
    <scope>NUCLEOTIDE SEQUENCE</scope>
    <source>
        <strain evidence="14">MES-2147</strain>
    </source>
</reference>
<keyword evidence="15" id="KW-1185">Reference proteome</keyword>
<dbReference type="InterPro" id="IPR047871">
    <property type="entry name" value="K_chnl_Slo-like"/>
</dbReference>
<evidence type="ECO:0000259" key="12">
    <source>
        <dbReference type="Pfam" id="PF03493"/>
    </source>
</evidence>
<organism evidence="14 15">
    <name type="scientific">Modicella reniformis</name>
    <dbReference type="NCBI Taxonomy" id="1440133"/>
    <lineage>
        <taxon>Eukaryota</taxon>
        <taxon>Fungi</taxon>
        <taxon>Fungi incertae sedis</taxon>
        <taxon>Mucoromycota</taxon>
        <taxon>Mortierellomycotina</taxon>
        <taxon>Mortierellomycetes</taxon>
        <taxon>Mortierellales</taxon>
        <taxon>Mortierellaceae</taxon>
        <taxon>Modicella</taxon>
    </lineage>
</organism>
<evidence type="ECO:0000256" key="9">
    <source>
        <dbReference type="ARBA" id="ARBA00023136"/>
    </source>
</evidence>
<sequence length="879" mass="97805">DVRVVFLSRNKASEDVKTLLDMPMYKNRTTMLVGNGLDEADLKRCQALDAAGVFIIPDRVYSDLESQDTMTTLLAWSLHLYAPDTRVFTFNLLPETGTFQWGTVEQSMCISDVKQLLLAYNCRHRGTATLILNLLHPSEPANNYEEGWEAQYGDGTGNELYFISIPEVFIGWTFAQVSWFVFQEFQTILIGVDIFLKSESSSFDESGRDGPHTHDLNDLRQINSFGRVRREQGNGNSWSDPRGQYHLTLNPGNSYRLGNTSDLSKMKMDIYYEFREFRAEARTAAKRRAGNRKGRKAARQADGTQKPPQGEEHVYEVLLSEKGLSTHKGEEASPRSSNVGVSDVAGGGITNKKPRKIRPAWNVALYEDEDDDDDNGGDESSDGSSLERTKDAQRAQSFQLTPDHLMNNNRNSSKRTSDKFRQRSSEEPRSEFLLGALDREDSFQRSTQEMIPISEFSSDQEPEGVTGPSLTPPLSSLDSGGLYPSNFDLNAAAAAAMSVDADNDGFVIESLSQQGQPVATEKVPRASRQGSVLATAVLKELSSGVESIKPLIRKDLSSLRNHIVICADVGENLYRFISTLRLAQIVREDLKTIVVLSSNPQMTLASEGSFQKGLGGCEGNENLNGHRIQGQGGRGAISEAILSFPRVFWVVGNCRHQRDLVRAGILEASSIVVMSHHFNGLEREEFADSTAIMAHHMIYQTLQQRNLLGRQHIVVEILERGNIRFLNMRDLNAIQSYHGNRRLGLRIGANGFWMTPIFASGQVLITSLLDNVLFQAYSKTHILDLIKLCCGVRFKQAIELDQMLGIDCSSVCLLETPAQFVGKSFLNLFQGLALLHGIVPLGLYRAPDRELNNSLPFVFTNPLPGILLKPNDLIYVLKP</sequence>
<evidence type="ECO:0000256" key="2">
    <source>
        <dbReference type="ARBA" id="ARBA00022448"/>
    </source>
</evidence>
<feature type="compositionally biased region" description="Basic residues" evidence="11">
    <location>
        <begin position="285"/>
        <end position="298"/>
    </location>
</feature>
<evidence type="ECO:0000256" key="5">
    <source>
        <dbReference type="ARBA" id="ARBA00022826"/>
    </source>
</evidence>
<evidence type="ECO:0000259" key="13">
    <source>
        <dbReference type="Pfam" id="PF22614"/>
    </source>
</evidence>
<dbReference type="OrthoDB" id="297496at2759"/>
<keyword evidence="9" id="KW-0472">Membrane</keyword>
<keyword evidence="10 14" id="KW-0407">Ion channel</keyword>
<keyword evidence="3" id="KW-0633">Potassium transport</keyword>
<keyword evidence="6" id="KW-0630">Potassium</keyword>
<feature type="compositionally biased region" description="Polar residues" evidence="11">
    <location>
        <begin position="394"/>
        <end position="411"/>
    </location>
</feature>
<gene>
    <name evidence="14" type="primary">KCNT2</name>
    <name evidence="14" type="ORF">BGZ65_004313</name>
</gene>
<feature type="domain" description="Calcium-activated potassium channel BK alpha subunit" evidence="12">
    <location>
        <begin position="106"/>
        <end position="192"/>
    </location>
</feature>
<dbReference type="GO" id="GO:0016020">
    <property type="term" value="C:membrane"/>
    <property type="evidence" value="ECO:0007669"/>
    <property type="project" value="UniProtKB-SubCell"/>
</dbReference>
<feature type="non-terminal residue" evidence="14">
    <location>
        <position position="1"/>
    </location>
</feature>
<evidence type="ECO:0000256" key="11">
    <source>
        <dbReference type="SAM" id="MobiDB-lite"/>
    </source>
</evidence>
<evidence type="ECO:0000313" key="15">
    <source>
        <dbReference type="Proteomes" id="UP000749646"/>
    </source>
</evidence>
<name>A0A9P6IL22_9FUNG</name>
<evidence type="ECO:0000256" key="6">
    <source>
        <dbReference type="ARBA" id="ARBA00022958"/>
    </source>
</evidence>
<evidence type="ECO:0000256" key="10">
    <source>
        <dbReference type="ARBA" id="ARBA00023303"/>
    </source>
</evidence>
<proteinExistence type="predicted"/>
<dbReference type="Gene3D" id="3.40.50.720">
    <property type="entry name" value="NAD(P)-binding Rossmann-like Domain"/>
    <property type="match status" value="1"/>
</dbReference>
<comment type="subcellular location">
    <subcellularLocation>
        <location evidence="1">Membrane</location>
        <topology evidence="1">Multi-pass membrane protein</topology>
    </subcellularLocation>
</comment>
<feature type="domain" description="RCK N-terminal" evidence="13">
    <location>
        <begin position="3"/>
        <end position="89"/>
    </location>
</feature>
<dbReference type="Pfam" id="PF22614">
    <property type="entry name" value="Slo-like_RCK"/>
    <property type="match status" value="2"/>
</dbReference>
<keyword evidence="2" id="KW-0813">Transport</keyword>
<keyword evidence="4" id="KW-0812">Transmembrane</keyword>
<protein>
    <submittedName>
        <fullName evidence="14">Potassium channel, sub T, member 2</fullName>
    </submittedName>
</protein>
<dbReference type="GO" id="GO:0005267">
    <property type="term" value="F:potassium channel activity"/>
    <property type="evidence" value="ECO:0007669"/>
    <property type="project" value="UniProtKB-KW"/>
</dbReference>
<feature type="compositionally biased region" description="Basic and acidic residues" evidence="11">
    <location>
        <begin position="415"/>
        <end position="430"/>
    </location>
</feature>
<feature type="compositionally biased region" description="Polar residues" evidence="11">
    <location>
        <begin position="444"/>
        <end position="459"/>
    </location>
</feature>
<dbReference type="Pfam" id="PF03493">
    <property type="entry name" value="BK_channel_a"/>
    <property type="match status" value="1"/>
</dbReference>
<dbReference type="AlphaFoldDB" id="A0A9P6IL22"/>
<accession>A0A9P6IL22</accession>
<evidence type="ECO:0000256" key="1">
    <source>
        <dbReference type="ARBA" id="ARBA00004141"/>
    </source>
</evidence>
<dbReference type="PANTHER" id="PTHR10027">
    <property type="entry name" value="CALCIUM-ACTIVATED POTASSIUM CHANNEL ALPHA CHAIN"/>
    <property type="match status" value="1"/>
</dbReference>
<feature type="compositionally biased region" description="Low complexity" evidence="11">
    <location>
        <begin position="467"/>
        <end position="477"/>
    </location>
</feature>
<feature type="compositionally biased region" description="Acidic residues" evidence="11">
    <location>
        <begin position="366"/>
        <end position="381"/>
    </location>
</feature>
<feature type="region of interest" description="Disordered" evidence="11">
    <location>
        <begin position="230"/>
        <end position="251"/>
    </location>
</feature>
<comment type="caution">
    <text evidence="14">The sequence shown here is derived from an EMBL/GenBank/DDBJ whole genome shotgun (WGS) entry which is preliminary data.</text>
</comment>
<evidence type="ECO:0000256" key="3">
    <source>
        <dbReference type="ARBA" id="ARBA00022538"/>
    </source>
</evidence>
<feature type="region of interest" description="Disordered" evidence="11">
    <location>
        <begin position="325"/>
        <end position="354"/>
    </location>
</feature>
<keyword evidence="7" id="KW-1133">Transmembrane helix</keyword>
<dbReference type="InterPro" id="IPR003148">
    <property type="entry name" value="RCK_N"/>
</dbReference>
<evidence type="ECO:0000256" key="7">
    <source>
        <dbReference type="ARBA" id="ARBA00022989"/>
    </source>
</evidence>
<dbReference type="Proteomes" id="UP000749646">
    <property type="component" value="Unassembled WGS sequence"/>
</dbReference>